<gene>
    <name evidence="1" type="ORF">E1294_18300</name>
</gene>
<organism evidence="1 2">
    <name type="scientific">Nonomuraea diastatica</name>
    <dbReference type="NCBI Taxonomy" id="1848329"/>
    <lineage>
        <taxon>Bacteria</taxon>
        <taxon>Bacillati</taxon>
        <taxon>Actinomycetota</taxon>
        <taxon>Actinomycetes</taxon>
        <taxon>Streptosporangiales</taxon>
        <taxon>Streptosporangiaceae</taxon>
        <taxon>Nonomuraea</taxon>
    </lineage>
</organism>
<protein>
    <submittedName>
        <fullName evidence="1">Uncharacterized protein</fullName>
    </submittedName>
</protein>
<dbReference type="AlphaFoldDB" id="A0A4R4WRI3"/>
<dbReference type="EMBL" id="SMKP01000047">
    <property type="protein sequence ID" value="TDD20255.1"/>
    <property type="molecule type" value="Genomic_DNA"/>
</dbReference>
<dbReference type="Proteomes" id="UP000294543">
    <property type="component" value="Unassembled WGS sequence"/>
</dbReference>
<evidence type="ECO:0000313" key="1">
    <source>
        <dbReference type="EMBL" id="TDD20255.1"/>
    </source>
</evidence>
<comment type="caution">
    <text evidence="1">The sequence shown here is derived from an EMBL/GenBank/DDBJ whole genome shotgun (WGS) entry which is preliminary data.</text>
</comment>
<accession>A0A4R4WRI3</accession>
<proteinExistence type="predicted"/>
<keyword evidence="2" id="KW-1185">Reference proteome</keyword>
<name>A0A4R4WRI3_9ACTN</name>
<evidence type="ECO:0000313" key="2">
    <source>
        <dbReference type="Proteomes" id="UP000294543"/>
    </source>
</evidence>
<sequence length="348" mass="38354">MKVSVAIMHHPARAHLVGSLVRACLPLVARVVTDPDPSGIRSPLRTAKRAWAAVGEGATHHLVIQDDALLCDDFAAQVMAAVEARPQHVVAFYSDWNSPQNAYLVRRAAAAGAAWAPLSRTDWAPAVALLMPADQARELARYLEPIPDEVIDDDEMIARFCRERRSPMLATIPHLVEKGAVESLTTHEDVYRATVFAGRTPPPAAHWARDPAQDAVLAARFERADPWEHVVELRGSRCYLRFTRPHTEEPAGHEYGWYWHDWAPLVGIDPRVVPGRGVMAEVWAAGYLLGADTFAFGRTDWLRPALATWVESGLRPADRARLGHEGRAALTEACLEGFSVRRTADVAG</sequence>
<dbReference type="RefSeq" id="WP_132509718.1">
    <property type="nucleotide sequence ID" value="NZ_SMKP01000047.1"/>
</dbReference>
<dbReference type="OrthoDB" id="5084266at2"/>
<reference evidence="1 2" key="1">
    <citation type="submission" date="2019-03" db="EMBL/GenBank/DDBJ databases">
        <title>Draft genome sequences of novel Actinobacteria.</title>
        <authorList>
            <person name="Sahin N."/>
            <person name="Ay H."/>
            <person name="Saygin H."/>
        </authorList>
    </citation>
    <scope>NUCLEOTIDE SEQUENCE [LARGE SCALE GENOMIC DNA]</scope>
    <source>
        <strain evidence="1 2">KC712</strain>
    </source>
</reference>